<keyword evidence="2" id="KW-1185">Reference proteome</keyword>
<organism evidence="1 2">
    <name type="scientific">Streptomyces luteogriseus</name>
    <dbReference type="NCBI Taxonomy" id="68233"/>
    <lineage>
        <taxon>Bacteria</taxon>
        <taxon>Bacillati</taxon>
        <taxon>Actinomycetota</taxon>
        <taxon>Actinomycetes</taxon>
        <taxon>Kitasatosporales</taxon>
        <taxon>Streptomycetaceae</taxon>
        <taxon>Streptomyces</taxon>
    </lineage>
</organism>
<dbReference type="Proteomes" id="UP000565089">
    <property type="component" value="Unassembled WGS sequence"/>
</dbReference>
<evidence type="ECO:0000313" key="1">
    <source>
        <dbReference type="EMBL" id="MBB4713817.1"/>
    </source>
</evidence>
<sequence length="46" mass="5230">MPHHLPSDQLNAWCNAFGNNLAQHASTETLRRAQYQANQRRLLGAK</sequence>
<dbReference type="EMBL" id="JACHMS010000001">
    <property type="protein sequence ID" value="MBB4713817.1"/>
    <property type="molecule type" value="Genomic_DNA"/>
</dbReference>
<accession>A0A7W7DQY9</accession>
<gene>
    <name evidence="1" type="ORF">BJ965_003699</name>
</gene>
<comment type="caution">
    <text evidence="1">The sequence shown here is derived from an EMBL/GenBank/DDBJ whole genome shotgun (WGS) entry which is preliminary data.</text>
</comment>
<protein>
    <submittedName>
        <fullName evidence="1">Uncharacterized protein</fullName>
    </submittedName>
</protein>
<reference evidence="1 2" key="1">
    <citation type="submission" date="2020-08" db="EMBL/GenBank/DDBJ databases">
        <title>Sequencing the genomes of 1000 actinobacteria strains.</title>
        <authorList>
            <person name="Klenk H.-P."/>
        </authorList>
    </citation>
    <scope>NUCLEOTIDE SEQUENCE [LARGE SCALE GENOMIC DNA]</scope>
    <source>
        <strain evidence="1 2">DSM 40483</strain>
    </source>
</reference>
<dbReference type="AlphaFoldDB" id="A0A7W7DQY9"/>
<name>A0A7W7DQY9_9ACTN</name>
<evidence type="ECO:0000313" key="2">
    <source>
        <dbReference type="Proteomes" id="UP000565089"/>
    </source>
</evidence>
<proteinExistence type="predicted"/>